<dbReference type="InterPro" id="IPR027951">
    <property type="entry name" value="Nepro_N"/>
</dbReference>
<protein>
    <recommendedName>
        <fullName evidence="1">Nucleolus and neural progenitor protein-like N-terminal domain-containing protein</fullName>
    </recommendedName>
</protein>
<dbReference type="STRING" id="7217.B3MA77"/>
<dbReference type="Proteomes" id="UP000007801">
    <property type="component" value="Unassembled WGS sequence"/>
</dbReference>
<evidence type="ECO:0000259" key="1">
    <source>
        <dbReference type="Pfam" id="PF14780"/>
    </source>
</evidence>
<keyword evidence="3" id="KW-1185">Reference proteome</keyword>
<organism evidence="2 3">
    <name type="scientific">Drosophila ananassae</name>
    <name type="common">Fruit fly</name>
    <dbReference type="NCBI Taxonomy" id="7217"/>
    <lineage>
        <taxon>Eukaryota</taxon>
        <taxon>Metazoa</taxon>
        <taxon>Ecdysozoa</taxon>
        <taxon>Arthropoda</taxon>
        <taxon>Hexapoda</taxon>
        <taxon>Insecta</taxon>
        <taxon>Pterygota</taxon>
        <taxon>Neoptera</taxon>
        <taxon>Endopterygota</taxon>
        <taxon>Diptera</taxon>
        <taxon>Brachycera</taxon>
        <taxon>Muscomorpha</taxon>
        <taxon>Ephydroidea</taxon>
        <taxon>Drosophilidae</taxon>
        <taxon>Drosophila</taxon>
        <taxon>Sophophora</taxon>
    </lineage>
</organism>
<proteinExistence type="predicted"/>
<dbReference type="HOGENOM" id="CLU_792924_0_0_1"/>
<evidence type="ECO:0000313" key="2">
    <source>
        <dbReference type="EMBL" id="EDV39091.1"/>
    </source>
</evidence>
<accession>B3MA77</accession>
<dbReference type="KEGG" id="dan:6507302"/>
<dbReference type="GO" id="GO:0005634">
    <property type="term" value="C:nucleus"/>
    <property type="evidence" value="ECO:0007669"/>
    <property type="project" value="TreeGrafter"/>
</dbReference>
<dbReference type="GO" id="GO:0045747">
    <property type="term" value="P:positive regulation of Notch signaling pathway"/>
    <property type="evidence" value="ECO:0007669"/>
    <property type="project" value="TreeGrafter"/>
</dbReference>
<dbReference type="PANTHER" id="PTHR34761:SF1">
    <property type="entry name" value="NUCLEOLUS AND NEURAL PROGENITOR PROTEIN"/>
    <property type="match status" value="1"/>
</dbReference>
<dbReference type="InParanoid" id="B3MA77"/>
<gene>
    <name evidence="2" type="primary">Dana\GF24671</name>
    <name evidence="2" type="synonym">dana_GLEANR_9375</name>
    <name evidence="2" type="ORF">GF24671</name>
</gene>
<dbReference type="OMA" id="NSFRNMP"/>
<sequence>MAQDLCFWNDFELKKPPLVTIEVENTGFAKNVFVAINKFLQQMGGQDFDETAALIGRLMTRRKNSFRNMPGFRAICKLNSALCRLLRLDLCRDLEQFRGSLPDVYVEDTEGALPTKSSFEFILVRLLAFYYLHKRIAECCLSAASYFTKLLRSNFFMDFTTLLIAAIAKIKKLSADQATQSAQLYNKLRQHRNSFPEVKNHKFLPDNQELPENLEPMKSLKSEAKEEKPQSVLLKPKEVVTRVQKSKSDVGMVIARKETSKPSFNEAALATVEDAQRFIARETKARKQNPLPEDCFTGKISKHEWLAAQKLFHQKLSKDPAKALSLFRKFVVSKIK</sequence>
<dbReference type="InterPro" id="IPR052835">
    <property type="entry name" value="Nepro"/>
</dbReference>
<dbReference type="PhylomeDB" id="B3MA77"/>
<dbReference type="eggNOG" id="ENOG502S8BH">
    <property type="taxonomic scope" value="Eukaryota"/>
</dbReference>
<dbReference type="AlphaFoldDB" id="B3MA77"/>
<dbReference type="PANTHER" id="PTHR34761">
    <property type="entry name" value="NUCLEOLUS AND NEURAL PROGENITOR PROTEIN"/>
    <property type="match status" value="1"/>
</dbReference>
<reference evidence="2 3" key="1">
    <citation type="journal article" date="2007" name="Nature">
        <title>Evolution of genes and genomes on the Drosophila phylogeny.</title>
        <authorList>
            <consortium name="Drosophila 12 Genomes Consortium"/>
            <person name="Clark A.G."/>
            <person name="Eisen M.B."/>
            <person name="Smith D.R."/>
            <person name="Bergman C.M."/>
            <person name="Oliver B."/>
            <person name="Markow T.A."/>
            <person name="Kaufman T.C."/>
            <person name="Kellis M."/>
            <person name="Gelbart W."/>
            <person name="Iyer V.N."/>
            <person name="Pollard D.A."/>
            <person name="Sackton T.B."/>
            <person name="Larracuente A.M."/>
            <person name="Singh N.D."/>
            <person name="Abad J.P."/>
            <person name="Abt D.N."/>
            <person name="Adryan B."/>
            <person name="Aguade M."/>
            <person name="Akashi H."/>
            <person name="Anderson W.W."/>
            <person name="Aquadro C.F."/>
            <person name="Ardell D.H."/>
            <person name="Arguello R."/>
            <person name="Artieri C.G."/>
            <person name="Barbash D.A."/>
            <person name="Barker D."/>
            <person name="Barsanti P."/>
            <person name="Batterham P."/>
            <person name="Batzoglou S."/>
            <person name="Begun D."/>
            <person name="Bhutkar A."/>
            <person name="Blanco E."/>
            <person name="Bosak S.A."/>
            <person name="Bradley R.K."/>
            <person name="Brand A.D."/>
            <person name="Brent M.R."/>
            <person name="Brooks A.N."/>
            <person name="Brown R.H."/>
            <person name="Butlin R.K."/>
            <person name="Caggese C."/>
            <person name="Calvi B.R."/>
            <person name="Bernardo de Carvalho A."/>
            <person name="Caspi A."/>
            <person name="Castrezana S."/>
            <person name="Celniker S.E."/>
            <person name="Chang J.L."/>
            <person name="Chapple C."/>
            <person name="Chatterji S."/>
            <person name="Chinwalla A."/>
            <person name="Civetta A."/>
            <person name="Clifton S.W."/>
            <person name="Comeron J.M."/>
            <person name="Costello J.C."/>
            <person name="Coyne J.A."/>
            <person name="Daub J."/>
            <person name="David R.G."/>
            <person name="Delcher A.L."/>
            <person name="Delehaunty K."/>
            <person name="Do C.B."/>
            <person name="Ebling H."/>
            <person name="Edwards K."/>
            <person name="Eickbush T."/>
            <person name="Evans J.D."/>
            <person name="Filipski A."/>
            <person name="Findeiss S."/>
            <person name="Freyhult E."/>
            <person name="Fulton L."/>
            <person name="Fulton R."/>
            <person name="Garcia A.C."/>
            <person name="Gardiner A."/>
            <person name="Garfield D.A."/>
            <person name="Garvin B.E."/>
            <person name="Gibson G."/>
            <person name="Gilbert D."/>
            <person name="Gnerre S."/>
            <person name="Godfrey J."/>
            <person name="Good R."/>
            <person name="Gotea V."/>
            <person name="Gravely B."/>
            <person name="Greenberg A.J."/>
            <person name="Griffiths-Jones S."/>
            <person name="Gross S."/>
            <person name="Guigo R."/>
            <person name="Gustafson E.A."/>
            <person name="Haerty W."/>
            <person name="Hahn M.W."/>
            <person name="Halligan D.L."/>
            <person name="Halpern A.L."/>
            <person name="Halter G.M."/>
            <person name="Han M.V."/>
            <person name="Heger A."/>
            <person name="Hillier L."/>
            <person name="Hinrichs A.S."/>
            <person name="Holmes I."/>
            <person name="Hoskins R.A."/>
            <person name="Hubisz M.J."/>
            <person name="Hultmark D."/>
            <person name="Huntley M.A."/>
            <person name="Jaffe D.B."/>
            <person name="Jagadeeshan S."/>
            <person name="Jeck W.R."/>
            <person name="Johnson J."/>
            <person name="Jones C.D."/>
            <person name="Jordan W.C."/>
            <person name="Karpen G.H."/>
            <person name="Kataoka E."/>
            <person name="Keightley P.D."/>
            <person name="Kheradpour P."/>
            <person name="Kirkness E.F."/>
            <person name="Koerich L.B."/>
            <person name="Kristiansen K."/>
            <person name="Kudrna D."/>
            <person name="Kulathinal R.J."/>
            <person name="Kumar S."/>
            <person name="Kwok R."/>
            <person name="Lander E."/>
            <person name="Langley C.H."/>
            <person name="Lapoint R."/>
            <person name="Lazzaro B.P."/>
            <person name="Lee S.J."/>
            <person name="Levesque L."/>
            <person name="Li R."/>
            <person name="Lin C.F."/>
            <person name="Lin M.F."/>
            <person name="Lindblad-Toh K."/>
            <person name="Llopart A."/>
            <person name="Long M."/>
            <person name="Low L."/>
            <person name="Lozovsky E."/>
            <person name="Lu J."/>
            <person name="Luo M."/>
            <person name="Machado C.A."/>
            <person name="Makalowski W."/>
            <person name="Marzo M."/>
            <person name="Matsuda M."/>
            <person name="Matzkin L."/>
            <person name="McAllister B."/>
            <person name="McBride C.S."/>
            <person name="McKernan B."/>
            <person name="McKernan K."/>
            <person name="Mendez-Lago M."/>
            <person name="Minx P."/>
            <person name="Mollenhauer M.U."/>
            <person name="Montooth K."/>
            <person name="Mount S.M."/>
            <person name="Mu X."/>
            <person name="Myers E."/>
            <person name="Negre B."/>
            <person name="Newfeld S."/>
            <person name="Nielsen R."/>
            <person name="Noor M.A."/>
            <person name="O'Grady P."/>
            <person name="Pachter L."/>
            <person name="Papaceit M."/>
            <person name="Parisi M.J."/>
            <person name="Parisi M."/>
            <person name="Parts L."/>
            <person name="Pedersen J.S."/>
            <person name="Pesole G."/>
            <person name="Phillippy A.M."/>
            <person name="Ponting C.P."/>
            <person name="Pop M."/>
            <person name="Porcelli D."/>
            <person name="Powell J.R."/>
            <person name="Prohaska S."/>
            <person name="Pruitt K."/>
            <person name="Puig M."/>
            <person name="Quesneville H."/>
            <person name="Ram K.R."/>
            <person name="Rand D."/>
            <person name="Rasmussen M.D."/>
            <person name="Reed L.K."/>
            <person name="Reenan R."/>
            <person name="Reily A."/>
            <person name="Remington K.A."/>
            <person name="Rieger T.T."/>
            <person name="Ritchie M.G."/>
            <person name="Robin C."/>
            <person name="Rogers Y.H."/>
            <person name="Rohde C."/>
            <person name="Rozas J."/>
            <person name="Rubenfield M.J."/>
            <person name="Ruiz A."/>
            <person name="Russo S."/>
            <person name="Salzberg S.L."/>
            <person name="Sanchez-Gracia A."/>
            <person name="Saranga D.J."/>
            <person name="Sato H."/>
            <person name="Schaeffer S.W."/>
            <person name="Schatz M.C."/>
            <person name="Schlenke T."/>
            <person name="Schwartz R."/>
            <person name="Segarra C."/>
            <person name="Singh R.S."/>
            <person name="Sirot L."/>
            <person name="Sirota M."/>
            <person name="Sisneros N.B."/>
            <person name="Smith C.D."/>
            <person name="Smith T.F."/>
            <person name="Spieth J."/>
            <person name="Stage D.E."/>
            <person name="Stark A."/>
            <person name="Stephan W."/>
            <person name="Strausberg R.L."/>
            <person name="Strempel S."/>
            <person name="Sturgill D."/>
            <person name="Sutton G."/>
            <person name="Sutton G.G."/>
            <person name="Tao W."/>
            <person name="Teichmann S."/>
            <person name="Tobari Y.N."/>
            <person name="Tomimura Y."/>
            <person name="Tsolas J.M."/>
            <person name="Valente V.L."/>
            <person name="Venter E."/>
            <person name="Venter J.C."/>
            <person name="Vicario S."/>
            <person name="Vieira F.G."/>
            <person name="Vilella A.J."/>
            <person name="Villasante A."/>
            <person name="Walenz B."/>
            <person name="Wang J."/>
            <person name="Wasserman M."/>
            <person name="Watts T."/>
            <person name="Wilson D."/>
            <person name="Wilson R.K."/>
            <person name="Wing R.A."/>
            <person name="Wolfner M.F."/>
            <person name="Wong A."/>
            <person name="Wong G.K."/>
            <person name="Wu C.I."/>
            <person name="Wu G."/>
            <person name="Yamamoto D."/>
            <person name="Yang H.P."/>
            <person name="Yang S.P."/>
            <person name="Yorke J.A."/>
            <person name="Yoshida K."/>
            <person name="Zdobnov E."/>
            <person name="Zhang P."/>
            <person name="Zhang Y."/>
            <person name="Zimin A.V."/>
            <person name="Baldwin J."/>
            <person name="Abdouelleil A."/>
            <person name="Abdulkadir J."/>
            <person name="Abebe A."/>
            <person name="Abera B."/>
            <person name="Abreu J."/>
            <person name="Acer S.C."/>
            <person name="Aftuck L."/>
            <person name="Alexander A."/>
            <person name="An P."/>
            <person name="Anderson E."/>
            <person name="Anderson S."/>
            <person name="Arachi H."/>
            <person name="Azer M."/>
            <person name="Bachantsang P."/>
            <person name="Barry A."/>
            <person name="Bayul T."/>
            <person name="Berlin A."/>
            <person name="Bessette D."/>
            <person name="Bloom T."/>
            <person name="Blye J."/>
            <person name="Boguslavskiy L."/>
            <person name="Bonnet C."/>
            <person name="Boukhgalter B."/>
            <person name="Bourzgui I."/>
            <person name="Brown A."/>
            <person name="Cahill P."/>
            <person name="Channer S."/>
            <person name="Cheshatsang Y."/>
            <person name="Chuda L."/>
            <person name="Citroen M."/>
            <person name="Collymore A."/>
            <person name="Cooke P."/>
            <person name="Costello M."/>
            <person name="D'Aco K."/>
            <person name="Daza R."/>
            <person name="De Haan G."/>
            <person name="DeGray S."/>
            <person name="DeMaso C."/>
            <person name="Dhargay N."/>
            <person name="Dooley K."/>
            <person name="Dooley E."/>
            <person name="Doricent M."/>
            <person name="Dorje P."/>
            <person name="Dorjee K."/>
            <person name="Dupes A."/>
            <person name="Elong R."/>
            <person name="Falk J."/>
            <person name="Farina A."/>
            <person name="Faro S."/>
            <person name="Ferguson D."/>
            <person name="Fisher S."/>
            <person name="Foley C.D."/>
            <person name="Franke A."/>
            <person name="Friedrich D."/>
            <person name="Gadbois L."/>
            <person name="Gearin G."/>
            <person name="Gearin C.R."/>
            <person name="Giannoukos G."/>
            <person name="Goode T."/>
            <person name="Graham J."/>
            <person name="Grandbois E."/>
            <person name="Grewal S."/>
            <person name="Gyaltsen K."/>
            <person name="Hafez N."/>
            <person name="Hagos B."/>
            <person name="Hall J."/>
            <person name="Henson C."/>
            <person name="Hollinger A."/>
            <person name="Honan T."/>
            <person name="Huard M.D."/>
            <person name="Hughes L."/>
            <person name="Hurhula B."/>
            <person name="Husby M.E."/>
            <person name="Kamat A."/>
            <person name="Kanga B."/>
            <person name="Kashin S."/>
            <person name="Khazanovich D."/>
            <person name="Kisner P."/>
            <person name="Lance K."/>
            <person name="Lara M."/>
            <person name="Lee W."/>
            <person name="Lennon N."/>
            <person name="Letendre F."/>
            <person name="LeVine R."/>
            <person name="Lipovsky A."/>
            <person name="Liu X."/>
            <person name="Liu J."/>
            <person name="Liu S."/>
            <person name="Lokyitsang T."/>
            <person name="Lokyitsang Y."/>
            <person name="Lubonja R."/>
            <person name="Lui A."/>
            <person name="MacDonald P."/>
            <person name="Magnisalis V."/>
            <person name="Maru K."/>
            <person name="Matthews C."/>
            <person name="McCusker W."/>
            <person name="McDonough S."/>
            <person name="Mehta T."/>
            <person name="Meldrim J."/>
            <person name="Meneus L."/>
            <person name="Mihai O."/>
            <person name="Mihalev A."/>
            <person name="Mihova T."/>
            <person name="Mittelman R."/>
            <person name="Mlenga V."/>
            <person name="Montmayeur A."/>
            <person name="Mulrain L."/>
            <person name="Navidi A."/>
            <person name="Naylor J."/>
            <person name="Negash T."/>
            <person name="Nguyen T."/>
            <person name="Nguyen N."/>
            <person name="Nicol R."/>
            <person name="Norbu C."/>
            <person name="Norbu N."/>
            <person name="Novod N."/>
            <person name="O'Neill B."/>
            <person name="Osman S."/>
            <person name="Markiewicz E."/>
            <person name="Oyono O.L."/>
            <person name="Patti C."/>
            <person name="Phunkhang P."/>
            <person name="Pierre F."/>
            <person name="Priest M."/>
            <person name="Raghuraman S."/>
            <person name="Rege F."/>
            <person name="Reyes R."/>
            <person name="Rise C."/>
            <person name="Rogov P."/>
            <person name="Ross K."/>
            <person name="Ryan E."/>
            <person name="Settipalli S."/>
            <person name="Shea T."/>
            <person name="Sherpa N."/>
            <person name="Shi L."/>
            <person name="Shih D."/>
            <person name="Sparrow T."/>
            <person name="Spaulding J."/>
            <person name="Stalker J."/>
            <person name="Stange-Thomann N."/>
            <person name="Stavropoulos S."/>
            <person name="Stone C."/>
            <person name="Strader C."/>
            <person name="Tesfaye S."/>
            <person name="Thomson T."/>
            <person name="Thoulutsang Y."/>
            <person name="Thoulutsang D."/>
            <person name="Topham K."/>
            <person name="Topping I."/>
            <person name="Tsamla T."/>
            <person name="Vassiliev H."/>
            <person name="Vo A."/>
            <person name="Wangchuk T."/>
            <person name="Wangdi T."/>
            <person name="Weiand M."/>
            <person name="Wilkinson J."/>
            <person name="Wilson A."/>
            <person name="Yadav S."/>
            <person name="Young G."/>
            <person name="Yu Q."/>
            <person name="Zembek L."/>
            <person name="Zhong D."/>
            <person name="Zimmer A."/>
            <person name="Zwirko Z."/>
            <person name="Jaffe D.B."/>
            <person name="Alvarez P."/>
            <person name="Brockman W."/>
            <person name="Butler J."/>
            <person name="Chin C."/>
            <person name="Gnerre S."/>
            <person name="Grabherr M."/>
            <person name="Kleber M."/>
            <person name="Mauceli E."/>
            <person name="MacCallum I."/>
        </authorList>
    </citation>
    <scope>NUCLEOTIDE SEQUENCE [LARGE SCALE GENOMIC DNA]</scope>
    <source>
        <strain evidence="3">Tucson 14024-0371.13</strain>
    </source>
</reference>
<evidence type="ECO:0000313" key="3">
    <source>
        <dbReference type="Proteomes" id="UP000007801"/>
    </source>
</evidence>
<dbReference type="OrthoDB" id="9899341at2759"/>
<dbReference type="FunCoup" id="B3MA77">
    <property type="interactions" value="164"/>
</dbReference>
<dbReference type="Pfam" id="PF14780">
    <property type="entry name" value="NEPRO_N"/>
    <property type="match status" value="1"/>
</dbReference>
<feature type="domain" description="Nucleolus and neural progenitor protein-like N-terminal" evidence="1">
    <location>
        <begin position="8"/>
        <end position="188"/>
    </location>
</feature>
<dbReference type="EMBL" id="CH902618">
    <property type="protein sequence ID" value="EDV39091.1"/>
    <property type="molecule type" value="Genomic_DNA"/>
</dbReference>
<name>B3MA77_DROAN</name>
<dbReference type="GeneID" id="6507302"/>